<dbReference type="Proteomes" id="UP000287168">
    <property type="component" value="Unassembled WGS sequence"/>
</dbReference>
<keyword evidence="2" id="KW-1185">Reference proteome</keyword>
<evidence type="ECO:0000313" key="2">
    <source>
        <dbReference type="Proteomes" id="UP000287168"/>
    </source>
</evidence>
<reference evidence="1 2" key="1">
    <citation type="journal article" date="2015" name="Int. J. Syst. Evol. Microbiol.">
        <title>Gemmobacter intermedius sp. nov., isolated from a white stork (Ciconia ciconia).</title>
        <authorList>
            <person name="Kampfer P."/>
            <person name="Jerzak L."/>
            <person name="Wilharm G."/>
            <person name="Golke J."/>
            <person name="Busse H.J."/>
            <person name="Glaeser S.P."/>
        </authorList>
    </citation>
    <scope>NUCLEOTIDE SEQUENCE [LARGE SCALE GENOMIC DNA]</scope>
    <source>
        <strain evidence="1 2">119/4</strain>
    </source>
</reference>
<proteinExistence type="predicted"/>
<name>A0A3S3Y6V4_9RHOB</name>
<evidence type="ECO:0000313" key="1">
    <source>
        <dbReference type="EMBL" id="RWY38410.1"/>
    </source>
</evidence>
<dbReference type="EMBL" id="SBLC01000038">
    <property type="protein sequence ID" value="RWY38410.1"/>
    <property type="molecule type" value="Genomic_DNA"/>
</dbReference>
<dbReference type="AlphaFoldDB" id="A0A3S3Y6V4"/>
<dbReference type="OrthoDB" id="7845139at2"/>
<accession>A0A3S3Y6V4</accession>
<gene>
    <name evidence="1" type="ORF">EP867_16390</name>
</gene>
<dbReference type="RefSeq" id="WP_128490548.1">
    <property type="nucleotide sequence ID" value="NZ_JBHLXB010000046.1"/>
</dbReference>
<organism evidence="1 2">
    <name type="scientific">Falsigemmobacter intermedius</name>
    <dbReference type="NCBI Taxonomy" id="1553448"/>
    <lineage>
        <taxon>Bacteria</taxon>
        <taxon>Pseudomonadati</taxon>
        <taxon>Pseudomonadota</taxon>
        <taxon>Alphaproteobacteria</taxon>
        <taxon>Rhodobacterales</taxon>
        <taxon>Paracoccaceae</taxon>
        <taxon>Falsigemmobacter</taxon>
    </lineage>
</organism>
<sequence>MLWDVRALMKPVLSVVDMIPDVHRTPAAALLRRTVLEGRPLNVRLSPEDKDLAFHEATVNLTSPIGARLLLGLYKGGHLKLKKPPRKSLPTLEAYAATEPEFRAKVTALLEAEDARRARLSEIMADPASARPDELTPGLIDRVLSRAFGHHASSEMEIAGLLCHRDILADPEAADPSGRQEPRVICWWTDAEGNRQGDRP</sequence>
<protein>
    <submittedName>
        <fullName evidence="1">Uncharacterized protein</fullName>
    </submittedName>
</protein>
<comment type="caution">
    <text evidence="1">The sequence shown here is derived from an EMBL/GenBank/DDBJ whole genome shotgun (WGS) entry which is preliminary data.</text>
</comment>